<dbReference type="Gene3D" id="1.20.120.530">
    <property type="entry name" value="GntR ligand-binding domain-like"/>
    <property type="match status" value="1"/>
</dbReference>
<dbReference type="RefSeq" id="WP_114583644.1">
    <property type="nucleotide sequence ID" value="NZ_QPMH01000027.1"/>
</dbReference>
<dbReference type="GO" id="GO:0003677">
    <property type="term" value="F:DNA binding"/>
    <property type="evidence" value="ECO:0007669"/>
    <property type="project" value="UniProtKB-KW"/>
</dbReference>
<evidence type="ECO:0000256" key="2">
    <source>
        <dbReference type="ARBA" id="ARBA00023125"/>
    </source>
</evidence>
<dbReference type="PROSITE" id="PS50949">
    <property type="entry name" value="HTH_GNTR"/>
    <property type="match status" value="1"/>
</dbReference>
<dbReference type="AlphaFoldDB" id="A0A369T5A4"/>
<dbReference type="PANTHER" id="PTHR43537">
    <property type="entry name" value="TRANSCRIPTIONAL REGULATOR, GNTR FAMILY"/>
    <property type="match status" value="1"/>
</dbReference>
<dbReference type="Gene3D" id="1.10.10.10">
    <property type="entry name" value="Winged helix-like DNA-binding domain superfamily/Winged helix DNA-binding domain"/>
    <property type="match status" value="1"/>
</dbReference>
<keyword evidence="1" id="KW-0805">Transcription regulation</keyword>
<name>A0A369T5A4_9PROT</name>
<dbReference type="SMART" id="SM00345">
    <property type="entry name" value="HTH_GNTR"/>
    <property type="match status" value="1"/>
</dbReference>
<dbReference type="CDD" id="cd07377">
    <property type="entry name" value="WHTH_GntR"/>
    <property type="match status" value="1"/>
</dbReference>
<dbReference type="GO" id="GO:0003700">
    <property type="term" value="F:DNA-binding transcription factor activity"/>
    <property type="evidence" value="ECO:0007669"/>
    <property type="project" value="InterPro"/>
</dbReference>
<organism evidence="5 6">
    <name type="scientific">Ferruginivarius sediminum</name>
    <dbReference type="NCBI Taxonomy" id="2661937"/>
    <lineage>
        <taxon>Bacteria</taxon>
        <taxon>Pseudomonadati</taxon>
        <taxon>Pseudomonadota</taxon>
        <taxon>Alphaproteobacteria</taxon>
        <taxon>Rhodospirillales</taxon>
        <taxon>Rhodospirillaceae</taxon>
        <taxon>Ferruginivarius</taxon>
    </lineage>
</organism>
<keyword evidence="6" id="KW-1185">Reference proteome</keyword>
<dbReference type="PANTHER" id="PTHR43537:SF53">
    <property type="entry name" value="HTH-TYPE TRANSCRIPTIONAL REPRESSOR NANR"/>
    <property type="match status" value="1"/>
</dbReference>
<gene>
    <name evidence="5" type="ORF">DRB17_18140</name>
</gene>
<evidence type="ECO:0000313" key="6">
    <source>
        <dbReference type="Proteomes" id="UP000253941"/>
    </source>
</evidence>
<evidence type="ECO:0000313" key="5">
    <source>
        <dbReference type="EMBL" id="RDD60428.1"/>
    </source>
</evidence>
<protein>
    <submittedName>
        <fullName evidence="5">GntR family transcriptional regulator</fullName>
    </submittedName>
</protein>
<dbReference type="InterPro" id="IPR036390">
    <property type="entry name" value="WH_DNA-bd_sf"/>
</dbReference>
<proteinExistence type="predicted"/>
<evidence type="ECO:0000256" key="3">
    <source>
        <dbReference type="ARBA" id="ARBA00023163"/>
    </source>
</evidence>
<dbReference type="InterPro" id="IPR011711">
    <property type="entry name" value="GntR_C"/>
</dbReference>
<dbReference type="EMBL" id="QPMH01000027">
    <property type="protein sequence ID" value="RDD60428.1"/>
    <property type="molecule type" value="Genomic_DNA"/>
</dbReference>
<dbReference type="Pfam" id="PF07729">
    <property type="entry name" value="FCD"/>
    <property type="match status" value="1"/>
</dbReference>
<feature type="domain" description="HTH gntR-type" evidence="4">
    <location>
        <begin position="3"/>
        <end position="70"/>
    </location>
</feature>
<dbReference type="SUPFAM" id="SSF46785">
    <property type="entry name" value="Winged helix' DNA-binding domain"/>
    <property type="match status" value="1"/>
</dbReference>
<dbReference type="SUPFAM" id="SSF48008">
    <property type="entry name" value="GntR ligand-binding domain-like"/>
    <property type="match status" value="1"/>
</dbReference>
<dbReference type="InterPro" id="IPR036388">
    <property type="entry name" value="WH-like_DNA-bd_sf"/>
</dbReference>
<dbReference type="InterPro" id="IPR000524">
    <property type="entry name" value="Tscrpt_reg_HTH_GntR"/>
</dbReference>
<dbReference type="SMART" id="SM00895">
    <property type="entry name" value="FCD"/>
    <property type="match status" value="1"/>
</dbReference>
<evidence type="ECO:0000256" key="1">
    <source>
        <dbReference type="ARBA" id="ARBA00023015"/>
    </source>
</evidence>
<keyword evidence="3" id="KW-0804">Transcription</keyword>
<evidence type="ECO:0000259" key="4">
    <source>
        <dbReference type="PROSITE" id="PS50949"/>
    </source>
</evidence>
<sequence length="227" mass="26102">MTRTSKEHLYQDLKRRVLTMELEPGADLDETRISTEYGVSRTPLRDVFRRLAGEGYLEIRDNRGATVAPMTYKTLRYFFMTAPMVYSAVGRLAAQNATAKQLDKLRDAQARFRVAVQAGSVDDMVYWNDRFHHIIGEMSDNPYLMPSLQRLLIDHARIGQTFWRARSEDMRERIEAAAAHHDRFIELIEAGDVEGVVGLTKDHWALSQDHMEMFVRPDPLPDDSETG</sequence>
<dbReference type="InterPro" id="IPR008920">
    <property type="entry name" value="TF_FadR/GntR_C"/>
</dbReference>
<dbReference type="Proteomes" id="UP000253941">
    <property type="component" value="Unassembled WGS sequence"/>
</dbReference>
<accession>A0A369T5A4</accession>
<comment type="caution">
    <text evidence="5">The sequence shown here is derived from an EMBL/GenBank/DDBJ whole genome shotgun (WGS) entry which is preliminary data.</text>
</comment>
<dbReference type="Pfam" id="PF00392">
    <property type="entry name" value="GntR"/>
    <property type="match status" value="1"/>
</dbReference>
<keyword evidence="2" id="KW-0238">DNA-binding</keyword>
<reference evidence="5 6" key="1">
    <citation type="submission" date="2018-07" db="EMBL/GenBank/DDBJ databases">
        <title>Venubactetium sediminum gen. nov., sp. nov., isolated from a marine solar saltern.</title>
        <authorList>
            <person name="Wang S."/>
        </authorList>
    </citation>
    <scope>NUCLEOTIDE SEQUENCE [LARGE SCALE GENOMIC DNA]</scope>
    <source>
        <strain evidence="5 6">WD2A32</strain>
    </source>
</reference>